<evidence type="ECO:0000256" key="1">
    <source>
        <dbReference type="ARBA" id="ARBA00001958"/>
    </source>
</evidence>
<comment type="similarity">
    <text evidence="3">In the C-terminal section; belongs to the NnrD/CARKD family.</text>
</comment>
<evidence type="ECO:0000256" key="2">
    <source>
        <dbReference type="ARBA" id="ARBA00006001"/>
    </source>
</evidence>
<name>A0A3B1CMI4_9ZZZZ</name>
<keyword evidence="5" id="KW-0547">Nucleotide-binding</keyword>
<dbReference type="NCBIfam" id="TIGR00197">
    <property type="entry name" value="yjeF_nterm"/>
    <property type="match status" value="1"/>
</dbReference>
<keyword evidence="7" id="KW-0521">NADP</keyword>
<accession>A0A3B1CMI4</accession>
<feature type="non-terminal residue" evidence="16">
    <location>
        <position position="339"/>
    </location>
</feature>
<gene>
    <name evidence="16" type="ORF">MNBD_NITROSPINAE02-2063</name>
</gene>
<comment type="similarity">
    <text evidence="2">In the N-terminal section; belongs to the NnrE/AIBP family.</text>
</comment>
<comment type="catalytic activity">
    <reaction evidence="12">
        <text>(6S)-NADHX + ADP = AMP + phosphate + NADH + H(+)</text>
        <dbReference type="Rhea" id="RHEA:32223"/>
        <dbReference type="ChEBI" id="CHEBI:15378"/>
        <dbReference type="ChEBI" id="CHEBI:43474"/>
        <dbReference type="ChEBI" id="CHEBI:57945"/>
        <dbReference type="ChEBI" id="CHEBI:64074"/>
        <dbReference type="ChEBI" id="CHEBI:456215"/>
        <dbReference type="ChEBI" id="CHEBI:456216"/>
        <dbReference type="EC" id="4.2.1.136"/>
    </reaction>
</comment>
<dbReference type="InterPro" id="IPR000631">
    <property type="entry name" value="CARKD"/>
</dbReference>
<comment type="cofactor">
    <cofactor evidence="1">
        <name>K(+)</name>
        <dbReference type="ChEBI" id="CHEBI:29103"/>
    </cofactor>
</comment>
<dbReference type="GO" id="GO:0052856">
    <property type="term" value="F:NAD(P)HX epimerase activity"/>
    <property type="evidence" value="ECO:0007669"/>
    <property type="project" value="TreeGrafter"/>
</dbReference>
<sequence>MKKLTNTAEMREIDRVTVEEIGIPETILMEHAGLAIVDAIRSRYPDLTNLKVSVFAGKGNNGGDGSVAARLLRNLGANPTLFLLAKRDELKGDARLNADIFVSIGGALKEITQPRHLGNFKLKFMHSTVVVDALLGTGLKSEPQGLYGDIVDLMNKYGEYKVAVDIPTGINADNGSIFGKHFVADVTACLGARKLGLCMSPAREAAGSVRFYDISIPGQVVDDSPCATWLIEDDDIRGLMPGRPADGHKGVFGHLALACGSSGMGGAAALAGMGALRIGAGLVTACLPQGLAQAFEVGCKEVMTVSLDSTEAGSIAATSADRFIEFARDKTAILIGPGL</sequence>
<keyword evidence="9 16" id="KW-0456">Lyase</keyword>
<dbReference type="SUPFAM" id="SSF64153">
    <property type="entry name" value="YjeF N-terminal domain-like"/>
    <property type="match status" value="1"/>
</dbReference>
<dbReference type="Gene3D" id="3.40.1190.20">
    <property type="match status" value="1"/>
</dbReference>
<evidence type="ECO:0000256" key="12">
    <source>
        <dbReference type="ARBA" id="ARBA00048238"/>
    </source>
</evidence>
<organism evidence="16">
    <name type="scientific">hydrothermal vent metagenome</name>
    <dbReference type="NCBI Taxonomy" id="652676"/>
    <lineage>
        <taxon>unclassified sequences</taxon>
        <taxon>metagenomes</taxon>
        <taxon>ecological metagenomes</taxon>
    </lineage>
</organism>
<evidence type="ECO:0000256" key="5">
    <source>
        <dbReference type="ARBA" id="ARBA00022741"/>
    </source>
</evidence>
<evidence type="ECO:0000256" key="3">
    <source>
        <dbReference type="ARBA" id="ARBA00009524"/>
    </source>
</evidence>
<keyword evidence="8" id="KW-0520">NAD</keyword>
<dbReference type="EMBL" id="UOGE01000102">
    <property type="protein sequence ID" value="VAX25204.1"/>
    <property type="molecule type" value="Genomic_DNA"/>
</dbReference>
<evidence type="ECO:0000256" key="11">
    <source>
        <dbReference type="ARBA" id="ARBA00032624"/>
    </source>
</evidence>
<dbReference type="EC" id="4.2.1.136" evidence="4"/>
<evidence type="ECO:0000259" key="14">
    <source>
        <dbReference type="PROSITE" id="PS51383"/>
    </source>
</evidence>
<evidence type="ECO:0000256" key="4">
    <source>
        <dbReference type="ARBA" id="ARBA00013129"/>
    </source>
</evidence>
<dbReference type="Pfam" id="PF03853">
    <property type="entry name" value="YjeF_N"/>
    <property type="match status" value="1"/>
</dbReference>
<proteinExistence type="inferred from homology"/>
<comment type="catalytic activity">
    <reaction evidence="13">
        <text>(6S)-NADPHX + ADP = AMP + phosphate + NADPH + H(+)</text>
        <dbReference type="Rhea" id="RHEA:32235"/>
        <dbReference type="ChEBI" id="CHEBI:15378"/>
        <dbReference type="ChEBI" id="CHEBI:43474"/>
        <dbReference type="ChEBI" id="CHEBI:57783"/>
        <dbReference type="ChEBI" id="CHEBI:64076"/>
        <dbReference type="ChEBI" id="CHEBI:456215"/>
        <dbReference type="ChEBI" id="CHEBI:456216"/>
        <dbReference type="EC" id="4.2.1.136"/>
    </reaction>
</comment>
<dbReference type="PROSITE" id="PS51385">
    <property type="entry name" value="YJEF_N"/>
    <property type="match status" value="1"/>
</dbReference>
<dbReference type="GO" id="GO:0052855">
    <property type="term" value="F:ADP-dependent NAD(P)H-hydrate dehydratase activity"/>
    <property type="evidence" value="ECO:0007669"/>
    <property type="project" value="UniProtKB-EC"/>
</dbReference>
<dbReference type="SUPFAM" id="SSF53613">
    <property type="entry name" value="Ribokinase-like"/>
    <property type="match status" value="1"/>
</dbReference>
<dbReference type="Gene3D" id="3.40.50.10260">
    <property type="entry name" value="YjeF N-terminal domain"/>
    <property type="match status" value="1"/>
</dbReference>
<dbReference type="InterPro" id="IPR004443">
    <property type="entry name" value="YjeF_N_dom"/>
</dbReference>
<evidence type="ECO:0000256" key="6">
    <source>
        <dbReference type="ARBA" id="ARBA00022840"/>
    </source>
</evidence>
<dbReference type="InterPro" id="IPR036652">
    <property type="entry name" value="YjeF_N_dom_sf"/>
</dbReference>
<dbReference type="AlphaFoldDB" id="A0A3B1CMI4"/>
<dbReference type="Pfam" id="PF01256">
    <property type="entry name" value="Carb_kinase"/>
    <property type="match status" value="1"/>
</dbReference>
<keyword evidence="6" id="KW-0067">ATP-binding</keyword>
<feature type="domain" description="YjeF C-terminal" evidence="14">
    <location>
        <begin position="232"/>
        <end position="339"/>
    </location>
</feature>
<dbReference type="GO" id="GO:0110051">
    <property type="term" value="P:metabolite repair"/>
    <property type="evidence" value="ECO:0007669"/>
    <property type="project" value="TreeGrafter"/>
</dbReference>
<reference evidence="16" key="1">
    <citation type="submission" date="2018-06" db="EMBL/GenBank/DDBJ databases">
        <authorList>
            <person name="Zhirakovskaya E."/>
        </authorList>
    </citation>
    <scope>NUCLEOTIDE SEQUENCE</scope>
</reference>
<evidence type="ECO:0000256" key="13">
    <source>
        <dbReference type="ARBA" id="ARBA00049209"/>
    </source>
</evidence>
<protein>
    <recommendedName>
        <fullName evidence="4">ADP-dependent NAD(P)H-hydrate dehydratase</fullName>
        <ecNumber evidence="4">4.2.1.136</ecNumber>
    </recommendedName>
    <alternativeName>
        <fullName evidence="11">Nicotinamide nucleotide repair protein</fullName>
    </alternativeName>
</protein>
<dbReference type="PROSITE" id="PS51383">
    <property type="entry name" value="YJEF_C_3"/>
    <property type="match status" value="1"/>
</dbReference>
<evidence type="ECO:0000256" key="10">
    <source>
        <dbReference type="ARBA" id="ARBA00025153"/>
    </source>
</evidence>
<comment type="function">
    <text evidence="10">Bifunctional enzyme that catalyzes the epimerization of the S- and R-forms of NAD(P)HX and the dehydration of the S-form of NAD(P)HX at the expense of ADP, which is converted to AMP. This allows the repair of both epimers of NAD(P)HX, a damaged form of NAD(P)H that is a result of enzymatic or heat-dependent hydration.</text>
</comment>
<dbReference type="PANTHER" id="PTHR12592">
    <property type="entry name" value="ATP-DEPENDENT (S)-NAD(P)H-HYDRATE DEHYDRATASE FAMILY MEMBER"/>
    <property type="match status" value="1"/>
</dbReference>
<keyword evidence="16" id="KW-0413">Isomerase</keyword>
<dbReference type="HAMAP" id="MF_01966">
    <property type="entry name" value="NADHX_epimerase"/>
    <property type="match status" value="1"/>
</dbReference>
<evidence type="ECO:0000256" key="8">
    <source>
        <dbReference type="ARBA" id="ARBA00023027"/>
    </source>
</evidence>
<evidence type="ECO:0000259" key="15">
    <source>
        <dbReference type="PROSITE" id="PS51385"/>
    </source>
</evidence>
<feature type="domain" description="YjeF N-terminal" evidence="15">
    <location>
        <begin position="10"/>
        <end position="222"/>
    </location>
</feature>
<evidence type="ECO:0000313" key="16">
    <source>
        <dbReference type="EMBL" id="VAX25204.1"/>
    </source>
</evidence>
<dbReference type="GO" id="GO:0005524">
    <property type="term" value="F:ATP binding"/>
    <property type="evidence" value="ECO:0007669"/>
    <property type="project" value="UniProtKB-KW"/>
</dbReference>
<evidence type="ECO:0000256" key="7">
    <source>
        <dbReference type="ARBA" id="ARBA00022857"/>
    </source>
</evidence>
<dbReference type="PANTHER" id="PTHR12592:SF0">
    <property type="entry name" value="ATP-DEPENDENT (S)-NAD(P)H-HYDRATE DEHYDRATASE"/>
    <property type="match status" value="1"/>
</dbReference>
<dbReference type="InterPro" id="IPR029056">
    <property type="entry name" value="Ribokinase-like"/>
</dbReference>
<evidence type="ECO:0000256" key="9">
    <source>
        <dbReference type="ARBA" id="ARBA00023239"/>
    </source>
</evidence>